<gene>
    <name evidence="9" type="ORF">AURANDRAFT_60417</name>
</gene>
<dbReference type="PANTHER" id="PTHR10783">
    <property type="entry name" value="XENOTROPIC AND POLYTROPIC RETROVIRUS RECEPTOR 1-RELATED"/>
    <property type="match status" value="1"/>
</dbReference>
<dbReference type="InParanoid" id="F0XX26"/>
<evidence type="ECO:0000259" key="8">
    <source>
        <dbReference type="PROSITE" id="PS51380"/>
    </source>
</evidence>
<accession>F0XX26</accession>
<evidence type="ECO:0000256" key="1">
    <source>
        <dbReference type="ARBA" id="ARBA00004141"/>
    </source>
</evidence>
<dbReference type="Pfam" id="PF03124">
    <property type="entry name" value="EXS"/>
    <property type="match status" value="1"/>
</dbReference>
<evidence type="ECO:0000256" key="5">
    <source>
        <dbReference type="SAM" id="MobiDB-lite"/>
    </source>
</evidence>
<dbReference type="EMBL" id="GL833120">
    <property type="protein sequence ID" value="EGB13212.1"/>
    <property type="molecule type" value="Genomic_DNA"/>
</dbReference>
<feature type="transmembrane region" description="Helical" evidence="6">
    <location>
        <begin position="1484"/>
        <end position="1509"/>
    </location>
</feature>
<dbReference type="GO" id="GO:0005794">
    <property type="term" value="C:Golgi apparatus"/>
    <property type="evidence" value="ECO:0007669"/>
    <property type="project" value="TreeGrafter"/>
</dbReference>
<evidence type="ECO:0000256" key="7">
    <source>
        <dbReference type="SAM" id="SignalP"/>
    </source>
</evidence>
<sequence length="1886" mass="201894">MMRGSILLLMVCASARLRGTLPQRVPHKRGTPAPSPQPTAYSWTVKGDFATSSWFLSFPQDRGAGSAMRVVQNNTKGTALVCVPPKCGSMAVLEVLRGRRLEWWGQSTKLRWDGIETDPTRMPDDTHRAVGAWLEDAGRVRVAILRHPVERILSSLRAFGSQEFCPSCQTGAFKAATAKLPTKFLRLQAIYLQYATHDLYDQQRLPCDAQRVLVNQHFRALRCFCAFQLPGMANRTRLLRFGDAADIESLATIVPDARSWNRRRFGPGASLSGVEFLSPRHRASSHVHSSRTTDAVETYSAELFAAITRAVADDLAFFNGLGLFAEPYPPPSRQLALLKFKHGAACLLWTMRVARLLLATWCTIRAKKQRPRDACEAALGVLAWRNPGIMDDWLGRSGYCPSVTHGVSVAARVDEAAPEAADDWAPCATPPRTVAVVVREPVDRFLAGVAQATAPGTAHARAWAAWRASRGRAAFDAGDAAAAYARDVAAGFRHAATQPVAARARRGGWPRAVAAVALRRVEDNRTAPAFAPRPRPISLGFWAPFCGAFAADYACLGYETPRECAGGVVDGAHGLPAAARDAPASRAEAEALLEAYRRGPVGTFARATYFCPLKAGNGVFGFLNAFALAVVTNRTLVARFASPPDFAGNSEAACGAALRLRRWVARDDGAANWSTVPGWPAKQTAEAHILATPGLDELPATFVDFGVMYGHNAAAAAMPEAARCLGAAARRRAAALFRGGLDLAYGVLFHAAFELARPVPVDADAGFSVALHSRHRARAADDGADVSREAACLARVVGAARRPCVVRIMSDRAATRANVSAFARALGCAAKTAAVGAAADEADFAEHGPSRAFFADLAVAAAATDGLVATVSSTASNLVAALVAHGHSRRARAAPLARCLLTYGPARPWYLPYAGDAPRRPGDAPTRPGDAPRRRLAGAERCVTVVAATRNTTPPDTDAAGCAVVRVAHFDGLLASVDRYDGKYGRFSGEVPFSAADWAAALALDGDGSRLDAWARLARGVERCDADARGAFDVVVFGGSVTGGRSCWNPTFPFDEGANCSAWHRFEAWLRWRYPRCPGLRVVNRFEGSTTTAWRVVNWADVADAVARAAMVVVDFSVNDDGDGAVYAEARDATESLARLVLSEGAVLVVFVAMRKLADVDDGYQAEVVAPNARYYGFPVVSYRDAVRSVAARRRRGDAGAVDPGLLWHPTRHHPNWWPHQLMADAMAYAWEAAARRTVGEGAPAAPAPLPPRNFTARLGAAVAACGGRYLSDFAAADLAAAGPAWRLVANGSKSGVEAAAGAAGSRLRDAARRLSLEVRLGPRPALLVTALASYETFADGVFWLDDDVAAAEAALAATEALEDFCAPKPCGPREACAEKLPECAAFAAGLSPAPHVVRGAWRDRSTMPRTSVFFERAELAPPTRRVPVRTFVLRPGSRFAAPGTHALHVVPRPPRSPASPPAKFRLLRDAAHHAYMDSVKTRMFVLGLSSGSTLTLFCVSILVMMFSYDPASGGIHEICGWPYPLFRSSFLLCLCGLLYGGTLFAWRRCKVDYRSALDVSPFVTYDTVLAYAYACFIAVFSAFLVYALLLMAPGALGADVSAFRDALPALAFLAPALFLAWPADRAPLSLAASPGAVAARRGLVFDLLLPVLAGPFRRATFARTFVADVLCSMPKIFADMQYATCALGAWLVDPAGDTLRAAPATCGPGLAYARVAVLLQVGPFLIRLGQSARAFRDDPAGRRKNAANAAKYLLAVALVAASVLKKGSPGDAFYARAWLALALASTLCNFLWDVFMDWGLGRGRPKKFPAPFYAVAVGTNFAARLGWAVYVSPDQTLVAQHVILLLGVVEVARRFQWALIRVEHEHVKLHPGEDDAGLRFSQHTP</sequence>
<proteinExistence type="predicted"/>
<keyword evidence="4 6" id="KW-0472">Membrane</keyword>
<feature type="region of interest" description="Disordered" evidence="5">
    <location>
        <begin position="914"/>
        <end position="933"/>
    </location>
</feature>
<feature type="domain" description="EXS" evidence="8">
    <location>
        <begin position="1708"/>
        <end position="1886"/>
    </location>
</feature>
<feature type="chain" id="PRO_5003264259" description="EXS domain-containing protein" evidence="7">
    <location>
        <begin position="23"/>
        <end position="1886"/>
    </location>
</feature>
<dbReference type="SUPFAM" id="SSF52266">
    <property type="entry name" value="SGNH hydrolase"/>
    <property type="match status" value="1"/>
</dbReference>
<dbReference type="RefSeq" id="XP_009032803.1">
    <property type="nucleotide sequence ID" value="XM_009034555.1"/>
</dbReference>
<feature type="transmembrane region" description="Helical" evidence="6">
    <location>
        <begin position="1603"/>
        <end position="1622"/>
    </location>
</feature>
<reference evidence="9 10" key="1">
    <citation type="journal article" date="2011" name="Proc. Natl. Acad. Sci. U.S.A.">
        <title>Niche of harmful alga Aureococcus anophagefferens revealed through ecogenomics.</title>
        <authorList>
            <person name="Gobler C.J."/>
            <person name="Berry D.L."/>
            <person name="Dyhrman S.T."/>
            <person name="Wilhelm S.W."/>
            <person name="Salamov A."/>
            <person name="Lobanov A.V."/>
            <person name="Zhang Y."/>
            <person name="Collier J.L."/>
            <person name="Wurch L.L."/>
            <person name="Kustka A.B."/>
            <person name="Dill B.D."/>
            <person name="Shah M."/>
            <person name="VerBerkmoes N.C."/>
            <person name="Kuo A."/>
            <person name="Terry A."/>
            <person name="Pangilinan J."/>
            <person name="Lindquist E.A."/>
            <person name="Lucas S."/>
            <person name="Paulsen I.T."/>
            <person name="Hattenrath-Lehmann T.K."/>
            <person name="Talmage S.C."/>
            <person name="Walker E.A."/>
            <person name="Koch F."/>
            <person name="Burson A.M."/>
            <person name="Marcoval M.A."/>
            <person name="Tang Y.Z."/>
            <person name="Lecleir G.R."/>
            <person name="Coyne K.J."/>
            <person name="Berg G.M."/>
            <person name="Bertrand E.M."/>
            <person name="Saito M.A."/>
            <person name="Gladyshev V.N."/>
            <person name="Grigoriev I.V."/>
        </authorList>
    </citation>
    <scope>NUCLEOTIDE SEQUENCE [LARGE SCALE GENOMIC DNA]</scope>
    <source>
        <strain evidence="10">CCMP 1984</strain>
    </source>
</reference>
<feature type="transmembrane region" description="Helical" evidence="6">
    <location>
        <begin position="1569"/>
        <end position="1591"/>
    </location>
</feature>
<keyword evidence="10" id="KW-1185">Reference proteome</keyword>
<feature type="transmembrane region" description="Helical" evidence="6">
    <location>
        <begin position="1750"/>
        <end position="1768"/>
    </location>
</feature>
<dbReference type="PROSITE" id="PS51380">
    <property type="entry name" value="EXS"/>
    <property type="match status" value="1"/>
</dbReference>
<comment type="subcellular location">
    <subcellularLocation>
        <location evidence="1">Membrane</location>
        <topology evidence="1">Multi-pass membrane protein</topology>
    </subcellularLocation>
</comment>
<evidence type="ECO:0000256" key="6">
    <source>
        <dbReference type="SAM" id="Phobius"/>
    </source>
</evidence>
<dbReference type="GO" id="GO:0005886">
    <property type="term" value="C:plasma membrane"/>
    <property type="evidence" value="ECO:0007669"/>
    <property type="project" value="TreeGrafter"/>
</dbReference>
<feature type="signal peptide" evidence="7">
    <location>
        <begin position="1"/>
        <end position="22"/>
    </location>
</feature>
<dbReference type="GeneID" id="20223003"/>
<evidence type="ECO:0000313" key="9">
    <source>
        <dbReference type="EMBL" id="EGB13212.1"/>
    </source>
</evidence>
<feature type="transmembrane region" description="Helical" evidence="6">
    <location>
        <begin position="1530"/>
        <end position="1549"/>
    </location>
</feature>
<name>F0XX26_AURAN</name>
<dbReference type="InterPro" id="IPR004342">
    <property type="entry name" value="EXS_C"/>
</dbReference>
<dbReference type="KEGG" id="aaf:AURANDRAFT_60417"/>
<dbReference type="Proteomes" id="UP000002729">
    <property type="component" value="Unassembled WGS sequence"/>
</dbReference>
<feature type="transmembrane region" description="Helical" evidence="6">
    <location>
        <begin position="1774"/>
        <end position="1793"/>
    </location>
</feature>
<dbReference type="PANTHER" id="PTHR10783:SF103">
    <property type="entry name" value="SOLUTE CARRIER FAMILY 53 MEMBER 1"/>
    <property type="match status" value="1"/>
</dbReference>
<organism evidence="10">
    <name type="scientific">Aureococcus anophagefferens</name>
    <name type="common">Harmful bloom alga</name>
    <dbReference type="NCBI Taxonomy" id="44056"/>
    <lineage>
        <taxon>Eukaryota</taxon>
        <taxon>Sar</taxon>
        <taxon>Stramenopiles</taxon>
        <taxon>Ochrophyta</taxon>
        <taxon>Pelagophyceae</taxon>
        <taxon>Pelagomonadales</taxon>
        <taxon>Pelagomonadaceae</taxon>
        <taxon>Aureococcus</taxon>
    </lineage>
</organism>
<dbReference type="OrthoDB" id="9970435at2759"/>
<keyword evidence="7" id="KW-0732">Signal</keyword>
<dbReference type="GO" id="GO:0016036">
    <property type="term" value="P:cellular response to phosphate starvation"/>
    <property type="evidence" value="ECO:0007669"/>
    <property type="project" value="TreeGrafter"/>
</dbReference>
<evidence type="ECO:0000256" key="2">
    <source>
        <dbReference type="ARBA" id="ARBA00022692"/>
    </source>
</evidence>
<dbReference type="GO" id="GO:0006817">
    <property type="term" value="P:phosphate ion transport"/>
    <property type="evidence" value="ECO:0007669"/>
    <property type="project" value="TreeGrafter"/>
</dbReference>
<feature type="transmembrane region" description="Helical" evidence="6">
    <location>
        <begin position="1813"/>
        <end position="1831"/>
    </location>
</feature>
<keyword evidence="3 6" id="KW-1133">Transmembrane helix</keyword>
<keyword evidence="2 6" id="KW-0812">Transmembrane</keyword>
<evidence type="ECO:0000313" key="10">
    <source>
        <dbReference type="Proteomes" id="UP000002729"/>
    </source>
</evidence>
<dbReference type="eggNOG" id="KOG1162">
    <property type="taxonomic scope" value="Eukaryota"/>
</dbReference>
<protein>
    <recommendedName>
        <fullName evidence="8">EXS domain-containing protein</fullName>
    </recommendedName>
</protein>
<evidence type="ECO:0000256" key="4">
    <source>
        <dbReference type="ARBA" id="ARBA00023136"/>
    </source>
</evidence>
<evidence type="ECO:0000256" key="3">
    <source>
        <dbReference type="ARBA" id="ARBA00022989"/>
    </source>
</evidence>
<dbReference type="GO" id="GO:0000822">
    <property type="term" value="F:inositol hexakisphosphate binding"/>
    <property type="evidence" value="ECO:0007669"/>
    <property type="project" value="TreeGrafter"/>
</dbReference>